<evidence type="ECO:0000259" key="2">
    <source>
        <dbReference type="PROSITE" id="PS51462"/>
    </source>
</evidence>
<dbReference type="Gene3D" id="3.90.79.10">
    <property type="entry name" value="Nucleoside Triphosphate Pyrophosphohydrolase"/>
    <property type="match status" value="1"/>
</dbReference>
<proteinExistence type="predicted"/>
<dbReference type="InterPro" id="IPR051325">
    <property type="entry name" value="Nudix_hydrolase_domain"/>
</dbReference>
<dbReference type="InterPro" id="IPR020084">
    <property type="entry name" value="NUDIX_hydrolase_CS"/>
</dbReference>
<dbReference type="PROSITE" id="PS51462">
    <property type="entry name" value="NUDIX"/>
    <property type="match status" value="1"/>
</dbReference>
<sequence length="152" mass="17098">MYRLNSGQLEVFLAHPGGPFNKNRDAGYWGIPKGQVEKAESYFEAAIREFTEETGIIPYGDFIPLSWIKQISGKTVYAWAFAGDWDAGQPIKSNTFEVEWPPRSGKLVSFPEIDKAAFFPVEAANKKIIPAQREFIERLQSHLAITRESGTS</sequence>
<dbReference type="InterPro" id="IPR000086">
    <property type="entry name" value="NUDIX_hydrolase_dom"/>
</dbReference>
<dbReference type="GO" id="GO:0006754">
    <property type="term" value="P:ATP biosynthetic process"/>
    <property type="evidence" value="ECO:0007669"/>
    <property type="project" value="TreeGrafter"/>
</dbReference>
<reference evidence="3" key="1">
    <citation type="submission" date="2019-08" db="EMBL/GenBank/DDBJ databases">
        <authorList>
            <person name="Kucharzyk K."/>
            <person name="Murdoch R.W."/>
            <person name="Higgins S."/>
            <person name="Loffler F."/>
        </authorList>
    </citation>
    <scope>NUCLEOTIDE SEQUENCE</scope>
</reference>
<dbReference type="Pfam" id="PF00293">
    <property type="entry name" value="NUDIX"/>
    <property type="match status" value="1"/>
</dbReference>
<dbReference type="AlphaFoldDB" id="A0A644ZJ12"/>
<evidence type="ECO:0000313" key="3">
    <source>
        <dbReference type="EMBL" id="MPM40717.1"/>
    </source>
</evidence>
<dbReference type="GO" id="GO:0006167">
    <property type="term" value="P:AMP biosynthetic process"/>
    <property type="evidence" value="ECO:0007669"/>
    <property type="project" value="TreeGrafter"/>
</dbReference>
<dbReference type="PROSITE" id="PS00893">
    <property type="entry name" value="NUDIX_BOX"/>
    <property type="match status" value="1"/>
</dbReference>
<dbReference type="PANTHER" id="PTHR21340">
    <property type="entry name" value="DIADENOSINE 5,5-P1,P4-TETRAPHOSPHATE PYROPHOSPHOHYDROLASE MUTT"/>
    <property type="match status" value="1"/>
</dbReference>
<dbReference type="EMBL" id="VSSQ01009101">
    <property type="protein sequence ID" value="MPM40717.1"/>
    <property type="molecule type" value="Genomic_DNA"/>
</dbReference>
<keyword evidence="1" id="KW-0378">Hydrolase</keyword>
<name>A0A644ZJ12_9ZZZZ</name>
<gene>
    <name evidence="3" type="ORF">SDC9_87365</name>
</gene>
<protein>
    <recommendedName>
        <fullName evidence="2">Nudix hydrolase domain-containing protein</fullName>
    </recommendedName>
</protein>
<dbReference type="CDD" id="cd04662">
    <property type="entry name" value="NUDIX_Hydrolase"/>
    <property type="match status" value="1"/>
</dbReference>
<accession>A0A644ZJ12</accession>
<feature type="domain" description="Nudix hydrolase" evidence="2">
    <location>
        <begin position="1"/>
        <end position="143"/>
    </location>
</feature>
<dbReference type="PANTHER" id="PTHR21340:SF7">
    <property type="entry name" value="NUDIX HYDROLASE DOMAIN-CONTAINING PROTEIN"/>
    <property type="match status" value="1"/>
</dbReference>
<comment type="caution">
    <text evidence="3">The sequence shown here is derived from an EMBL/GenBank/DDBJ whole genome shotgun (WGS) entry which is preliminary data.</text>
</comment>
<dbReference type="InterPro" id="IPR015797">
    <property type="entry name" value="NUDIX_hydrolase-like_dom_sf"/>
</dbReference>
<dbReference type="SUPFAM" id="SSF55811">
    <property type="entry name" value="Nudix"/>
    <property type="match status" value="1"/>
</dbReference>
<dbReference type="GO" id="GO:0004081">
    <property type="term" value="F:bis(5'-nucleosyl)-tetraphosphatase (asymmetrical) activity"/>
    <property type="evidence" value="ECO:0007669"/>
    <property type="project" value="TreeGrafter"/>
</dbReference>
<evidence type="ECO:0000256" key="1">
    <source>
        <dbReference type="ARBA" id="ARBA00022801"/>
    </source>
</evidence>
<organism evidence="3">
    <name type="scientific">bioreactor metagenome</name>
    <dbReference type="NCBI Taxonomy" id="1076179"/>
    <lineage>
        <taxon>unclassified sequences</taxon>
        <taxon>metagenomes</taxon>
        <taxon>ecological metagenomes</taxon>
    </lineage>
</organism>